<feature type="non-terminal residue" evidence="1">
    <location>
        <position position="1"/>
    </location>
</feature>
<dbReference type="AlphaFoldDB" id="X1KTN2"/>
<proteinExistence type="predicted"/>
<name>X1KTN2_9ZZZZ</name>
<accession>X1KTN2</accession>
<protein>
    <submittedName>
        <fullName evidence="1">Uncharacterized protein</fullName>
    </submittedName>
</protein>
<gene>
    <name evidence="1" type="ORF">S06H3_21973</name>
</gene>
<dbReference type="EMBL" id="BARV01011643">
    <property type="protein sequence ID" value="GAI10447.1"/>
    <property type="molecule type" value="Genomic_DNA"/>
</dbReference>
<comment type="caution">
    <text evidence="1">The sequence shown here is derived from an EMBL/GenBank/DDBJ whole genome shotgun (WGS) entry which is preliminary data.</text>
</comment>
<evidence type="ECO:0000313" key="1">
    <source>
        <dbReference type="EMBL" id="GAI10447.1"/>
    </source>
</evidence>
<sequence length="59" mass="6784">IVRYHEVETVMQLANVLQDRFDANFTVLAVDSHDKIVLANEADLNSFGWFRKESEDATD</sequence>
<organism evidence="1">
    <name type="scientific">marine sediment metagenome</name>
    <dbReference type="NCBI Taxonomy" id="412755"/>
    <lineage>
        <taxon>unclassified sequences</taxon>
        <taxon>metagenomes</taxon>
        <taxon>ecological metagenomes</taxon>
    </lineage>
</organism>
<reference evidence="1" key="1">
    <citation type="journal article" date="2014" name="Front. Microbiol.">
        <title>High frequency of phylogenetically diverse reductive dehalogenase-homologous genes in deep subseafloor sedimentary metagenomes.</title>
        <authorList>
            <person name="Kawai M."/>
            <person name="Futagami T."/>
            <person name="Toyoda A."/>
            <person name="Takaki Y."/>
            <person name="Nishi S."/>
            <person name="Hori S."/>
            <person name="Arai W."/>
            <person name="Tsubouchi T."/>
            <person name="Morono Y."/>
            <person name="Uchiyama I."/>
            <person name="Ito T."/>
            <person name="Fujiyama A."/>
            <person name="Inagaki F."/>
            <person name="Takami H."/>
        </authorList>
    </citation>
    <scope>NUCLEOTIDE SEQUENCE</scope>
    <source>
        <strain evidence="1">Expedition CK06-06</strain>
    </source>
</reference>